<gene>
    <name evidence="2" type="ORF">RZS28_09490</name>
</gene>
<feature type="chain" id="PRO_5045623805" evidence="1">
    <location>
        <begin position="21"/>
        <end position="337"/>
    </location>
</feature>
<sequence length="337" mass="36218">MAHKTSVAYAGALIAAAALAGVSPARSHTIVGNRLFPATLSVDDPGVNDELALPSFVYAASANYDGTLGALSYTFAWEYQKTITADFSLAIGSAFTHQANPSSNGWGNIETQAKYVFYQNPEHEFIIAGAVNVEWGHTGASPDFTSLASPPDRYSTVTPKLYIGKGFGDVEADWAKPFAITAEVDYSLSTHPIDVTLQQDPDSGINYIALTQTPTRLTYGATLQYSLLYMNSYVHELPEVFRRLIPAFEGIFTSPVSNIGPSVPGEWTHTTTGVVGPSLYYIGNYFQLGVMAQLPINQASGKHIGVAAVLDFFLDDIAPETIGRPLFGPPQARPGRI</sequence>
<feature type="signal peptide" evidence="1">
    <location>
        <begin position="1"/>
        <end position="20"/>
    </location>
</feature>
<protein>
    <submittedName>
        <fullName evidence="2">Uncharacterized protein</fullName>
    </submittedName>
</protein>
<evidence type="ECO:0000313" key="2">
    <source>
        <dbReference type="EMBL" id="WOJ88090.1"/>
    </source>
</evidence>
<name>A0ABZ0HMC6_9HYPH</name>
<evidence type="ECO:0000313" key="3">
    <source>
        <dbReference type="Proteomes" id="UP001626536"/>
    </source>
</evidence>
<dbReference type="RefSeq" id="WP_407337527.1">
    <property type="nucleotide sequence ID" value="NZ_CP136862.1"/>
</dbReference>
<organism evidence="2 3">
    <name type="scientific">Methylocapsa polymorpha</name>
    <dbReference type="NCBI Taxonomy" id="3080828"/>
    <lineage>
        <taxon>Bacteria</taxon>
        <taxon>Pseudomonadati</taxon>
        <taxon>Pseudomonadota</taxon>
        <taxon>Alphaproteobacteria</taxon>
        <taxon>Hyphomicrobiales</taxon>
        <taxon>Beijerinckiaceae</taxon>
        <taxon>Methylocapsa</taxon>
    </lineage>
</organism>
<keyword evidence="1" id="KW-0732">Signal</keyword>
<proteinExistence type="predicted"/>
<evidence type="ECO:0000256" key="1">
    <source>
        <dbReference type="SAM" id="SignalP"/>
    </source>
</evidence>
<dbReference type="Proteomes" id="UP001626536">
    <property type="component" value="Chromosome"/>
</dbReference>
<accession>A0ABZ0HMC6</accession>
<dbReference type="EMBL" id="CP136862">
    <property type="protein sequence ID" value="WOJ88090.1"/>
    <property type="molecule type" value="Genomic_DNA"/>
</dbReference>
<keyword evidence="3" id="KW-1185">Reference proteome</keyword>
<reference evidence="2 3" key="1">
    <citation type="submission" date="2023-10" db="EMBL/GenBank/DDBJ databases">
        <title>Novel methanotroph of the genus Methylocapsa from a subarctic wetland.</title>
        <authorList>
            <person name="Belova S.E."/>
            <person name="Oshkin I.Y."/>
            <person name="Miroshnikov K."/>
            <person name="Dedysh S.N."/>
        </authorList>
    </citation>
    <scope>NUCLEOTIDE SEQUENCE [LARGE SCALE GENOMIC DNA]</scope>
    <source>
        <strain evidence="2 3">RX1</strain>
    </source>
</reference>